<proteinExistence type="predicted"/>
<comment type="caution">
    <text evidence="1">The sequence shown here is derived from an EMBL/GenBank/DDBJ whole genome shotgun (WGS) entry which is preliminary data.</text>
</comment>
<dbReference type="AlphaFoldDB" id="A0A2A2JU33"/>
<sequence length="143" mass="16639">MQYGAIALSSLPMLFQASCKLQVALQLNSLIDDGIEQLVELAGKDDALLKELEDQETDYNVVRRRLKDLQTAYKNRAINHRNRSTIRQLVEDFVTRVNATRPPDKQLNKELDKYGFDRNVIRKRLEEMQCKNKICKHFLDSIC</sequence>
<accession>A0A2A2JU33</accession>
<protein>
    <submittedName>
        <fullName evidence="1">Uncharacterized protein</fullName>
    </submittedName>
</protein>
<reference evidence="1 2" key="1">
    <citation type="journal article" date="2017" name="Curr. Biol.">
        <title>Genome architecture and evolution of a unichromosomal asexual nematode.</title>
        <authorList>
            <person name="Fradin H."/>
            <person name="Zegar C."/>
            <person name="Gutwein M."/>
            <person name="Lucas J."/>
            <person name="Kovtun M."/>
            <person name="Corcoran D."/>
            <person name="Baugh L.R."/>
            <person name="Kiontke K."/>
            <person name="Gunsalus K."/>
            <person name="Fitch D.H."/>
            <person name="Piano F."/>
        </authorList>
    </citation>
    <scope>NUCLEOTIDE SEQUENCE [LARGE SCALE GENOMIC DNA]</scope>
    <source>
        <strain evidence="1">PF1309</strain>
    </source>
</reference>
<dbReference type="Proteomes" id="UP000218231">
    <property type="component" value="Unassembled WGS sequence"/>
</dbReference>
<gene>
    <name evidence="1" type="ORF">WR25_20013</name>
</gene>
<dbReference type="EMBL" id="LIAE01010219">
    <property type="protein sequence ID" value="PAV65140.1"/>
    <property type="molecule type" value="Genomic_DNA"/>
</dbReference>
<evidence type="ECO:0000313" key="1">
    <source>
        <dbReference type="EMBL" id="PAV65140.1"/>
    </source>
</evidence>
<organism evidence="1 2">
    <name type="scientific">Diploscapter pachys</name>
    <dbReference type="NCBI Taxonomy" id="2018661"/>
    <lineage>
        <taxon>Eukaryota</taxon>
        <taxon>Metazoa</taxon>
        <taxon>Ecdysozoa</taxon>
        <taxon>Nematoda</taxon>
        <taxon>Chromadorea</taxon>
        <taxon>Rhabditida</taxon>
        <taxon>Rhabditina</taxon>
        <taxon>Rhabditomorpha</taxon>
        <taxon>Rhabditoidea</taxon>
        <taxon>Rhabditidae</taxon>
        <taxon>Diploscapter</taxon>
    </lineage>
</organism>
<name>A0A2A2JU33_9BILA</name>
<evidence type="ECO:0000313" key="2">
    <source>
        <dbReference type="Proteomes" id="UP000218231"/>
    </source>
</evidence>
<keyword evidence="2" id="KW-1185">Reference proteome</keyword>